<evidence type="ECO:0000259" key="1">
    <source>
        <dbReference type="Pfam" id="PF05368"/>
    </source>
</evidence>
<comment type="caution">
    <text evidence="2">The sequence shown here is derived from an EMBL/GenBank/DDBJ whole genome shotgun (WGS) entry which is preliminary data.</text>
</comment>
<reference evidence="2 3" key="1">
    <citation type="submission" date="2019-01" db="EMBL/GenBank/DDBJ databases">
        <title>Mucilaginibacter antarcticum sp. nov., isolated from antarctic soil.</title>
        <authorList>
            <person name="Yan Y.-Q."/>
            <person name="Du Z.-J."/>
        </authorList>
    </citation>
    <scope>NUCLEOTIDE SEQUENCE [LARGE SCALE GENOMIC DNA]</scope>
    <source>
        <strain evidence="2 3">F01003</strain>
    </source>
</reference>
<protein>
    <submittedName>
        <fullName evidence="2">SDR family oxidoreductase</fullName>
    </submittedName>
</protein>
<organism evidence="2 3">
    <name type="scientific">Mucilaginibacter gilvus</name>
    <dbReference type="NCBI Taxonomy" id="2305909"/>
    <lineage>
        <taxon>Bacteria</taxon>
        <taxon>Pseudomonadati</taxon>
        <taxon>Bacteroidota</taxon>
        <taxon>Sphingobacteriia</taxon>
        <taxon>Sphingobacteriales</taxon>
        <taxon>Sphingobacteriaceae</taxon>
        <taxon>Mucilaginibacter</taxon>
    </lineage>
</organism>
<feature type="domain" description="NmrA-like" evidence="1">
    <location>
        <begin position="2"/>
        <end position="248"/>
    </location>
</feature>
<dbReference type="InterPro" id="IPR036291">
    <property type="entry name" value="NAD(P)-bd_dom_sf"/>
</dbReference>
<dbReference type="PANTHER" id="PTHR47129:SF1">
    <property type="entry name" value="NMRA-LIKE DOMAIN-CONTAINING PROTEIN"/>
    <property type="match status" value="1"/>
</dbReference>
<accession>A0A444MI64</accession>
<dbReference type="InterPro" id="IPR008030">
    <property type="entry name" value="NmrA-like"/>
</dbReference>
<evidence type="ECO:0000313" key="3">
    <source>
        <dbReference type="Proteomes" id="UP000286701"/>
    </source>
</evidence>
<keyword evidence="3" id="KW-1185">Reference proteome</keyword>
<dbReference type="SUPFAM" id="SSF51735">
    <property type="entry name" value="NAD(P)-binding Rossmann-fold domains"/>
    <property type="match status" value="1"/>
</dbReference>
<dbReference type="CDD" id="cd05269">
    <property type="entry name" value="TMR_SDR_a"/>
    <property type="match status" value="1"/>
</dbReference>
<evidence type="ECO:0000313" key="2">
    <source>
        <dbReference type="EMBL" id="RWY47375.1"/>
    </source>
</evidence>
<sequence>MKNILITGATGQMGKVVVDTLLKKISPDRINAISRKAENLANLKEKGINTFLGSYEDVESLEKAMLGVETVLLISAGDQGDRMQEHRNVIDAAMKSGVHNIAYTSRSLQDRSTLMNTLMKDHFDTEDLIRQSGLNYIIFRNALYMEFLQYFVNKDQLDKGIFLPVGDGRVAFTFRADQAEAMANVLLNNKFDNKVYQFTSNETYSFFDIAHILTKLSGKNVRYTPVELSTFEESMKQRGLPDGAIKKMGGFLMDIKNSQEAVVGHDLEYNLGRAPLTLEKGLKLLFDL</sequence>
<name>A0A444MI64_9SPHI</name>
<dbReference type="InterPro" id="IPR052718">
    <property type="entry name" value="NmrA-type_oxidoreductase"/>
</dbReference>
<dbReference type="Pfam" id="PF05368">
    <property type="entry name" value="NmrA"/>
    <property type="match status" value="1"/>
</dbReference>
<dbReference type="OrthoDB" id="9780595at2"/>
<dbReference type="Gene3D" id="3.40.50.720">
    <property type="entry name" value="NAD(P)-binding Rossmann-like Domain"/>
    <property type="match status" value="1"/>
</dbReference>
<dbReference type="Proteomes" id="UP000286701">
    <property type="component" value="Unassembled WGS sequence"/>
</dbReference>
<dbReference type="PANTHER" id="PTHR47129">
    <property type="entry name" value="QUINONE OXIDOREDUCTASE 2"/>
    <property type="match status" value="1"/>
</dbReference>
<dbReference type="Gene3D" id="3.90.25.10">
    <property type="entry name" value="UDP-galactose 4-epimerase, domain 1"/>
    <property type="match status" value="1"/>
</dbReference>
<dbReference type="RefSeq" id="WP_128536153.1">
    <property type="nucleotide sequence ID" value="NZ_SBIW01000026.1"/>
</dbReference>
<dbReference type="AlphaFoldDB" id="A0A444MI64"/>
<dbReference type="EMBL" id="SBIW01000026">
    <property type="protein sequence ID" value="RWY47375.1"/>
    <property type="molecule type" value="Genomic_DNA"/>
</dbReference>
<proteinExistence type="predicted"/>
<gene>
    <name evidence="2" type="ORF">EPL05_22015</name>
</gene>